<dbReference type="OrthoDB" id="2148716at2759"/>
<evidence type="ECO:0000259" key="2">
    <source>
        <dbReference type="Pfam" id="PF13577"/>
    </source>
</evidence>
<name>A0A1V8TCI9_9PEZI</name>
<dbReference type="SUPFAM" id="SSF54427">
    <property type="entry name" value="NTF2-like"/>
    <property type="match status" value="1"/>
</dbReference>
<dbReference type="InterPro" id="IPR037401">
    <property type="entry name" value="SnoaL-like"/>
</dbReference>
<evidence type="ECO:0000256" key="1">
    <source>
        <dbReference type="SAM" id="SignalP"/>
    </source>
</evidence>
<feature type="signal peptide" evidence="1">
    <location>
        <begin position="1"/>
        <end position="16"/>
    </location>
</feature>
<gene>
    <name evidence="3" type="ORF">B0A48_05981</name>
</gene>
<comment type="caution">
    <text evidence="3">The sequence shown here is derived from an EMBL/GenBank/DDBJ whole genome shotgun (WGS) entry which is preliminary data.</text>
</comment>
<dbReference type="AlphaFoldDB" id="A0A1V8TCI9"/>
<dbReference type="InterPro" id="IPR032710">
    <property type="entry name" value="NTF2-like_dom_sf"/>
</dbReference>
<sequence length="176" mass="18717">MQLTYFLSCLNGLVLASSGGSTAEDYNAIQNTISTYSLAIDSKDFTRLSQVFTPDIVANYSAPLNVIRGLSQVQAVLQQSLAPVTTQHALSTQVMDIHDDAANSTTYMTASHFGSGLYEGQAPTWRVKARNLEYMGPFIGNASVFLSPGMWEPVGGAVSEQMSVAVRGMPSGPDAG</sequence>
<accession>A0A1V8TCI9</accession>
<evidence type="ECO:0000313" key="3">
    <source>
        <dbReference type="EMBL" id="OQO09090.1"/>
    </source>
</evidence>
<dbReference type="EMBL" id="NAJO01000011">
    <property type="protein sequence ID" value="OQO09090.1"/>
    <property type="molecule type" value="Genomic_DNA"/>
</dbReference>
<keyword evidence="4" id="KW-1185">Reference proteome</keyword>
<proteinExistence type="predicted"/>
<dbReference type="Gene3D" id="3.10.450.50">
    <property type="match status" value="1"/>
</dbReference>
<reference evidence="4" key="1">
    <citation type="submission" date="2017-03" db="EMBL/GenBank/DDBJ databases">
        <title>Genomes of endolithic fungi from Antarctica.</title>
        <authorList>
            <person name="Coleine C."/>
            <person name="Masonjones S."/>
            <person name="Stajich J.E."/>
        </authorList>
    </citation>
    <scope>NUCLEOTIDE SEQUENCE [LARGE SCALE GENOMIC DNA]</scope>
    <source>
        <strain evidence="4">CCFEE 5527</strain>
    </source>
</reference>
<dbReference type="Proteomes" id="UP000192596">
    <property type="component" value="Unassembled WGS sequence"/>
</dbReference>
<feature type="chain" id="PRO_5012596422" description="SnoaL-like domain-containing protein" evidence="1">
    <location>
        <begin position="17"/>
        <end position="176"/>
    </location>
</feature>
<dbReference type="Pfam" id="PF13577">
    <property type="entry name" value="SnoaL_4"/>
    <property type="match status" value="1"/>
</dbReference>
<dbReference type="InParanoid" id="A0A1V8TCI9"/>
<organism evidence="3 4">
    <name type="scientific">Cryoendolithus antarcticus</name>
    <dbReference type="NCBI Taxonomy" id="1507870"/>
    <lineage>
        <taxon>Eukaryota</taxon>
        <taxon>Fungi</taxon>
        <taxon>Dikarya</taxon>
        <taxon>Ascomycota</taxon>
        <taxon>Pezizomycotina</taxon>
        <taxon>Dothideomycetes</taxon>
        <taxon>Dothideomycetidae</taxon>
        <taxon>Cladosporiales</taxon>
        <taxon>Cladosporiaceae</taxon>
        <taxon>Cryoendolithus</taxon>
    </lineage>
</organism>
<keyword evidence="1" id="KW-0732">Signal</keyword>
<feature type="domain" description="SnoaL-like" evidence="2">
    <location>
        <begin position="22"/>
        <end position="130"/>
    </location>
</feature>
<protein>
    <recommendedName>
        <fullName evidence="2">SnoaL-like domain-containing protein</fullName>
    </recommendedName>
</protein>
<evidence type="ECO:0000313" key="4">
    <source>
        <dbReference type="Proteomes" id="UP000192596"/>
    </source>
</evidence>